<accession>A0A9D4PXH9</accession>
<reference evidence="3" key="2">
    <citation type="submission" date="2021-09" db="EMBL/GenBank/DDBJ databases">
        <authorList>
            <person name="Jia N."/>
            <person name="Wang J."/>
            <person name="Shi W."/>
            <person name="Du L."/>
            <person name="Sun Y."/>
            <person name="Zhan W."/>
            <person name="Jiang J."/>
            <person name="Wang Q."/>
            <person name="Zhang B."/>
            <person name="Ji P."/>
            <person name="Sakyi L.B."/>
            <person name="Cui X."/>
            <person name="Yuan T."/>
            <person name="Jiang B."/>
            <person name="Yang W."/>
            <person name="Lam T.T.-Y."/>
            <person name="Chang Q."/>
            <person name="Ding S."/>
            <person name="Wang X."/>
            <person name="Zhu J."/>
            <person name="Ruan X."/>
            <person name="Zhao L."/>
            <person name="Wei J."/>
            <person name="Que T."/>
            <person name="Du C."/>
            <person name="Cheng J."/>
            <person name="Dai P."/>
            <person name="Han X."/>
            <person name="Huang E."/>
            <person name="Gao Y."/>
            <person name="Liu J."/>
            <person name="Shao H."/>
            <person name="Ye R."/>
            <person name="Li L."/>
            <person name="Wei W."/>
            <person name="Wang X."/>
            <person name="Wang C."/>
            <person name="Huo Q."/>
            <person name="Li W."/>
            <person name="Guo W."/>
            <person name="Chen H."/>
            <person name="Chen S."/>
            <person name="Zhou L."/>
            <person name="Zhou L."/>
            <person name="Ni X."/>
            <person name="Tian J."/>
            <person name="Zhou Y."/>
            <person name="Sheng Y."/>
            <person name="Liu T."/>
            <person name="Pan Y."/>
            <person name="Xia L."/>
            <person name="Li J."/>
            <person name="Zhao F."/>
            <person name="Cao W."/>
        </authorList>
    </citation>
    <scope>NUCLEOTIDE SEQUENCE</scope>
    <source>
        <strain evidence="3">Rsan-2018</strain>
        <tissue evidence="3">Larvae</tissue>
    </source>
</reference>
<reference evidence="3" key="1">
    <citation type="journal article" date="2020" name="Cell">
        <title>Large-Scale Comparative Analyses of Tick Genomes Elucidate Their Genetic Diversity and Vector Capacities.</title>
        <authorList>
            <consortium name="Tick Genome and Microbiome Consortium (TIGMIC)"/>
            <person name="Jia N."/>
            <person name="Wang J."/>
            <person name="Shi W."/>
            <person name="Du L."/>
            <person name="Sun Y."/>
            <person name="Zhan W."/>
            <person name="Jiang J.F."/>
            <person name="Wang Q."/>
            <person name="Zhang B."/>
            <person name="Ji P."/>
            <person name="Bell-Sakyi L."/>
            <person name="Cui X.M."/>
            <person name="Yuan T.T."/>
            <person name="Jiang B.G."/>
            <person name="Yang W.F."/>
            <person name="Lam T.T."/>
            <person name="Chang Q.C."/>
            <person name="Ding S.J."/>
            <person name="Wang X.J."/>
            <person name="Zhu J.G."/>
            <person name="Ruan X.D."/>
            <person name="Zhao L."/>
            <person name="Wei J.T."/>
            <person name="Ye R.Z."/>
            <person name="Que T.C."/>
            <person name="Du C.H."/>
            <person name="Zhou Y.H."/>
            <person name="Cheng J.X."/>
            <person name="Dai P.F."/>
            <person name="Guo W.B."/>
            <person name="Han X.H."/>
            <person name="Huang E.J."/>
            <person name="Li L.F."/>
            <person name="Wei W."/>
            <person name="Gao Y.C."/>
            <person name="Liu J.Z."/>
            <person name="Shao H.Z."/>
            <person name="Wang X."/>
            <person name="Wang C.C."/>
            <person name="Yang T.C."/>
            <person name="Huo Q.B."/>
            <person name="Li W."/>
            <person name="Chen H.Y."/>
            <person name="Chen S.E."/>
            <person name="Zhou L.G."/>
            <person name="Ni X.B."/>
            <person name="Tian J.H."/>
            <person name="Sheng Y."/>
            <person name="Liu T."/>
            <person name="Pan Y.S."/>
            <person name="Xia L.Y."/>
            <person name="Li J."/>
            <person name="Zhao F."/>
            <person name="Cao W.C."/>
        </authorList>
    </citation>
    <scope>NUCLEOTIDE SEQUENCE</scope>
    <source>
        <strain evidence="3">Rsan-2018</strain>
    </source>
</reference>
<dbReference type="SMART" id="SM00186">
    <property type="entry name" value="FBG"/>
    <property type="match status" value="1"/>
</dbReference>
<name>A0A9D4PXH9_RHISA</name>
<dbReference type="PROSITE" id="PS51406">
    <property type="entry name" value="FIBRINOGEN_C_2"/>
    <property type="match status" value="1"/>
</dbReference>
<dbReference type="SUPFAM" id="SSF56496">
    <property type="entry name" value="Fibrinogen C-terminal domain-like"/>
    <property type="match status" value="1"/>
</dbReference>
<proteinExistence type="predicted"/>
<dbReference type="PANTHER" id="PTHR19143">
    <property type="entry name" value="FIBRINOGEN/TENASCIN/ANGIOPOEITIN"/>
    <property type="match status" value="1"/>
</dbReference>
<dbReference type="InterPro" id="IPR002181">
    <property type="entry name" value="Fibrinogen_a/b/g_C_dom"/>
</dbReference>
<sequence length="245" mass="28710">MRTLMVQERRRGHRPQNPWWDREVEVAWKEGRQANREHRRTVKGPDTERTRPVLLPGAVPTIFANVPAYLSKPVPRKRKPKERLCPPLDLPEKRPRLSEVLQPLPADDYLAGGRVSGCQRPLGISFRRIAERPQNRRRGWDGMRLCDGEKFSTYDRDNDKSKDNCAKSFRGGWWYRACHACNPNGLNLNGYHESYADGIEWSVQEVPRPRVLIKADRHMASDDPSILWVLWLHWRLPFERRYGGE</sequence>
<organism evidence="3 4">
    <name type="scientific">Rhipicephalus sanguineus</name>
    <name type="common">Brown dog tick</name>
    <name type="synonym">Ixodes sanguineus</name>
    <dbReference type="NCBI Taxonomy" id="34632"/>
    <lineage>
        <taxon>Eukaryota</taxon>
        <taxon>Metazoa</taxon>
        <taxon>Ecdysozoa</taxon>
        <taxon>Arthropoda</taxon>
        <taxon>Chelicerata</taxon>
        <taxon>Arachnida</taxon>
        <taxon>Acari</taxon>
        <taxon>Parasitiformes</taxon>
        <taxon>Ixodida</taxon>
        <taxon>Ixodoidea</taxon>
        <taxon>Ixodidae</taxon>
        <taxon>Rhipicephalinae</taxon>
        <taxon>Rhipicephalus</taxon>
        <taxon>Rhipicephalus</taxon>
    </lineage>
</organism>
<evidence type="ECO:0000313" key="3">
    <source>
        <dbReference type="EMBL" id="KAH7957506.1"/>
    </source>
</evidence>
<dbReference type="InterPro" id="IPR036056">
    <property type="entry name" value="Fibrinogen-like_C"/>
</dbReference>
<comment type="caution">
    <text evidence="3">The sequence shown here is derived from an EMBL/GenBank/DDBJ whole genome shotgun (WGS) entry which is preliminary data.</text>
</comment>
<dbReference type="InterPro" id="IPR050373">
    <property type="entry name" value="Fibrinogen_C-term_domain"/>
</dbReference>
<protein>
    <recommendedName>
        <fullName evidence="2">Fibrinogen C-terminal domain-containing protein</fullName>
    </recommendedName>
</protein>
<dbReference type="AlphaFoldDB" id="A0A9D4PXH9"/>
<evidence type="ECO:0000259" key="2">
    <source>
        <dbReference type="PROSITE" id="PS51406"/>
    </source>
</evidence>
<feature type="region of interest" description="Disordered" evidence="1">
    <location>
        <begin position="32"/>
        <end position="52"/>
    </location>
</feature>
<dbReference type="EMBL" id="JABSTV010001250">
    <property type="protein sequence ID" value="KAH7957506.1"/>
    <property type="molecule type" value="Genomic_DNA"/>
</dbReference>
<dbReference type="Gene3D" id="4.10.530.10">
    <property type="entry name" value="Gamma-fibrinogen Carboxyl Terminal Fragment, domain 2"/>
    <property type="match status" value="1"/>
</dbReference>
<dbReference type="VEuPathDB" id="VectorBase:RSAN_054828"/>
<evidence type="ECO:0000313" key="4">
    <source>
        <dbReference type="Proteomes" id="UP000821837"/>
    </source>
</evidence>
<gene>
    <name evidence="3" type="ORF">HPB52_019564</name>
</gene>
<feature type="domain" description="Fibrinogen C-terminal" evidence="2">
    <location>
        <begin position="148"/>
        <end position="224"/>
    </location>
</feature>
<dbReference type="Pfam" id="PF00147">
    <property type="entry name" value="Fibrinogen_C"/>
    <property type="match status" value="1"/>
</dbReference>
<evidence type="ECO:0000256" key="1">
    <source>
        <dbReference type="SAM" id="MobiDB-lite"/>
    </source>
</evidence>
<dbReference type="PANTHER" id="PTHR19143:SF327">
    <property type="entry name" value="FI21813P1-RELATED"/>
    <property type="match status" value="1"/>
</dbReference>
<keyword evidence="4" id="KW-1185">Reference proteome</keyword>
<dbReference type="GO" id="GO:0005615">
    <property type="term" value="C:extracellular space"/>
    <property type="evidence" value="ECO:0007669"/>
    <property type="project" value="TreeGrafter"/>
</dbReference>
<dbReference type="Proteomes" id="UP000821837">
    <property type="component" value="Unassembled WGS sequence"/>
</dbReference>